<protein>
    <submittedName>
        <fullName evidence="2">Uncharacterized protein</fullName>
    </submittedName>
</protein>
<organism evidence="2 3">
    <name type="scientific">Elysia crispata</name>
    <name type="common">lettuce slug</name>
    <dbReference type="NCBI Taxonomy" id="231223"/>
    <lineage>
        <taxon>Eukaryota</taxon>
        <taxon>Metazoa</taxon>
        <taxon>Spiralia</taxon>
        <taxon>Lophotrochozoa</taxon>
        <taxon>Mollusca</taxon>
        <taxon>Gastropoda</taxon>
        <taxon>Heterobranchia</taxon>
        <taxon>Euthyneura</taxon>
        <taxon>Panpulmonata</taxon>
        <taxon>Sacoglossa</taxon>
        <taxon>Placobranchoidea</taxon>
        <taxon>Plakobranchidae</taxon>
        <taxon>Elysia</taxon>
    </lineage>
</organism>
<accession>A0AAE1DKH8</accession>
<evidence type="ECO:0000256" key="1">
    <source>
        <dbReference type="SAM" id="MobiDB-lite"/>
    </source>
</evidence>
<proteinExistence type="predicted"/>
<dbReference type="EMBL" id="JAWDGP010003471">
    <property type="protein sequence ID" value="KAK3773986.1"/>
    <property type="molecule type" value="Genomic_DNA"/>
</dbReference>
<name>A0AAE1DKH8_9GAST</name>
<evidence type="ECO:0000313" key="3">
    <source>
        <dbReference type="Proteomes" id="UP001283361"/>
    </source>
</evidence>
<comment type="caution">
    <text evidence="2">The sequence shown here is derived from an EMBL/GenBank/DDBJ whole genome shotgun (WGS) entry which is preliminary data.</text>
</comment>
<feature type="region of interest" description="Disordered" evidence="1">
    <location>
        <begin position="43"/>
        <end position="65"/>
    </location>
</feature>
<evidence type="ECO:0000313" key="2">
    <source>
        <dbReference type="EMBL" id="KAK3773986.1"/>
    </source>
</evidence>
<dbReference type="AlphaFoldDB" id="A0AAE1DKH8"/>
<sequence>MSFCKGTVCKMTPTPTTPNGDISARNSSYGLHTAGGGFLWQRTRVGTHSSRPNADPNNNSDQRSHLRLDHELSASVYLLMPEKLQALAANLSILAQIILIPPLEDDCVGEVTITV</sequence>
<gene>
    <name evidence="2" type="ORF">RRG08_056757</name>
</gene>
<dbReference type="Proteomes" id="UP001283361">
    <property type="component" value="Unassembled WGS sequence"/>
</dbReference>
<feature type="compositionally biased region" description="Polar residues" evidence="1">
    <location>
        <begin position="44"/>
        <end position="61"/>
    </location>
</feature>
<reference evidence="2" key="1">
    <citation type="journal article" date="2023" name="G3 (Bethesda)">
        <title>A reference genome for the long-term kleptoplast-retaining sea slug Elysia crispata morphotype clarki.</title>
        <authorList>
            <person name="Eastman K.E."/>
            <person name="Pendleton A.L."/>
            <person name="Shaikh M.A."/>
            <person name="Suttiyut T."/>
            <person name="Ogas R."/>
            <person name="Tomko P."/>
            <person name="Gavelis G."/>
            <person name="Widhalm J.R."/>
            <person name="Wisecaver J.H."/>
        </authorList>
    </citation>
    <scope>NUCLEOTIDE SEQUENCE</scope>
    <source>
        <strain evidence="2">ECLA1</strain>
    </source>
</reference>
<keyword evidence="3" id="KW-1185">Reference proteome</keyword>